<evidence type="ECO:0000313" key="2">
    <source>
        <dbReference type="Proteomes" id="UP000095282"/>
    </source>
</evidence>
<evidence type="ECO:0000313" key="3">
    <source>
        <dbReference type="WBParaSite" id="Csp11.Scaffold630.g17918.t1"/>
    </source>
</evidence>
<keyword evidence="1" id="KW-0472">Membrane</keyword>
<feature type="transmembrane region" description="Helical" evidence="1">
    <location>
        <begin position="78"/>
        <end position="97"/>
    </location>
</feature>
<keyword evidence="1" id="KW-0812">Transmembrane</keyword>
<dbReference type="AlphaFoldDB" id="A0A1I7UP31"/>
<dbReference type="WBParaSite" id="Csp11.Scaffold630.g17918.t1">
    <property type="protein sequence ID" value="Csp11.Scaffold630.g17918.t1"/>
    <property type="gene ID" value="Csp11.Scaffold630.g17918"/>
</dbReference>
<accession>A0A1I7UP31</accession>
<evidence type="ECO:0000256" key="1">
    <source>
        <dbReference type="SAM" id="Phobius"/>
    </source>
</evidence>
<organism evidence="2 3">
    <name type="scientific">Caenorhabditis tropicalis</name>
    <dbReference type="NCBI Taxonomy" id="1561998"/>
    <lineage>
        <taxon>Eukaryota</taxon>
        <taxon>Metazoa</taxon>
        <taxon>Ecdysozoa</taxon>
        <taxon>Nematoda</taxon>
        <taxon>Chromadorea</taxon>
        <taxon>Rhabditida</taxon>
        <taxon>Rhabditina</taxon>
        <taxon>Rhabditomorpha</taxon>
        <taxon>Rhabditoidea</taxon>
        <taxon>Rhabditidae</taxon>
        <taxon>Peloderinae</taxon>
        <taxon>Caenorhabditis</taxon>
    </lineage>
</organism>
<feature type="transmembrane region" description="Helical" evidence="1">
    <location>
        <begin position="55"/>
        <end position="72"/>
    </location>
</feature>
<proteinExistence type="predicted"/>
<sequence length="166" mass="18998">MSSEASFFEMLDLSSPSAKYAVNGLIPLCIPYLSNMVTNPFVLNLCFIHGLHKQHSYGLGILFASTYIGRGFGFRTSAFAFIMAFYLSPLVTYKYYFPSDKYFGFKISTINLKLEFCQEPDNNPYLSPLELNITKVDHRRFRCSIATRHKKPRTISKTSKFSILDI</sequence>
<name>A0A1I7UP31_9PELO</name>
<protein>
    <submittedName>
        <fullName evidence="3">N-acetyltransferase domain-containing protein</fullName>
    </submittedName>
</protein>
<reference evidence="3" key="1">
    <citation type="submission" date="2016-11" db="UniProtKB">
        <authorList>
            <consortium name="WormBaseParasite"/>
        </authorList>
    </citation>
    <scope>IDENTIFICATION</scope>
</reference>
<feature type="transmembrane region" description="Helical" evidence="1">
    <location>
        <begin position="20"/>
        <end position="43"/>
    </location>
</feature>
<keyword evidence="1" id="KW-1133">Transmembrane helix</keyword>
<dbReference type="Proteomes" id="UP000095282">
    <property type="component" value="Unplaced"/>
</dbReference>
<keyword evidence="2" id="KW-1185">Reference proteome</keyword>